<evidence type="ECO:0000313" key="5">
    <source>
        <dbReference type="Proteomes" id="UP000678513"/>
    </source>
</evidence>
<feature type="signal peptide" evidence="3">
    <location>
        <begin position="1"/>
        <end position="34"/>
    </location>
</feature>
<evidence type="ECO:0000256" key="1">
    <source>
        <dbReference type="SAM" id="MobiDB-lite"/>
    </source>
</evidence>
<dbReference type="EMBL" id="CP072384">
    <property type="protein sequence ID" value="QUC07482.1"/>
    <property type="molecule type" value="Genomic_DNA"/>
</dbReference>
<keyword evidence="2" id="KW-1133">Transmembrane helix</keyword>
<feature type="transmembrane region" description="Helical" evidence="2">
    <location>
        <begin position="314"/>
        <end position="332"/>
    </location>
</feature>
<keyword evidence="5" id="KW-1185">Reference proteome</keyword>
<accession>A0ABX7Y3Q5</accession>
<dbReference type="SUPFAM" id="SSF75011">
    <property type="entry name" value="3-carboxy-cis,cis-mucoante lactonizing enzyme"/>
    <property type="match status" value="1"/>
</dbReference>
<keyword evidence="2" id="KW-0812">Transmembrane</keyword>
<evidence type="ECO:0000313" key="4">
    <source>
        <dbReference type="EMBL" id="QUC07482.1"/>
    </source>
</evidence>
<proteinExistence type="predicted"/>
<evidence type="ECO:0000256" key="2">
    <source>
        <dbReference type="SAM" id="Phobius"/>
    </source>
</evidence>
<evidence type="ECO:0008006" key="6">
    <source>
        <dbReference type="Google" id="ProtNLM"/>
    </source>
</evidence>
<protein>
    <recommendedName>
        <fullName evidence="6">WD40 repeat domain-containing protein</fullName>
    </recommendedName>
</protein>
<dbReference type="RefSeq" id="WP_212321987.1">
    <property type="nucleotide sequence ID" value="NZ_CP072384.1"/>
</dbReference>
<sequence>MTSMLADTMRSIHCIAAAAVATTCLAWGGTPALADVTIADSGGALTGLAFDRQSSRLFAVSESDGTNILVTDSKGEKAGTVSFTASTESVQGLALHSDALYVGDIGDPNATRKKVTVYRLPTAVGNQPYQAYDFSYPDGSHDAKALLVSGKGRIYIITGGDQPGIYYAETEPSRSATNKLTRAADAPAGVTDAVFLADGVTMAIRTATGVQVMDARSWEARATVTYEGAPDGESLTAFADDKILVGAGPQLREEAVPVSDGTITISPSGEGASASPEASAPDTAASSPAATEGGSAAPDPEQKTSQPARGGTRLALAAAAVLALVLGAIVFFRKN</sequence>
<name>A0ABX7Y3Q5_9ACTN</name>
<dbReference type="Gene3D" id="2.130.10.10">
    <property type="entry name" value="YVTN repeat-like/Quinoprotein amine dehydrogenase"/>
    <property type="match status" value="1"/>
</dbReference>
<evidence type="ECO:0000256" key="3">
    <source>
        <dbReference type="SAM" id="SignalP"/>
    </source>
</evidence>
<reference evidence="4 5" key="1">
    <citation type="submission" date="2021-03" db="EMBL/GenBank/DDBJ databases">
        <title>Human Oral Microbial Genomes.</title>
        <authorList>
            <person name="Johnston C.D."/>
            <person name="Chen T."/>
            <person name="Dewhirst F.E."/>
        </authorList>
    </citation>
    <scope>NUCLEOTIDE SEQUENCE [LARGE SCALE GENOMIC DNA]</scope>
    <source>
        <strain evidence="4 5">DSMZ 100122</strain>
    </source>
</reference>
<keyword evidence="2" id="KW-0472">Membrane</keyword>
<feature type="region of interest" description="Disordered" evidence="1">
    <location>
        <begin position="255"/>
        <end position="310"/>
    </location>
</feature>
<organism evidence="4 5">
    <name type="scientific">Arachnia rubra</name>
    <dbReference type="NCBI Taxonomy" id="1547448"/>
    <lineage>
        <taxon>Bacteria</taxon>
        <taxon>Bacillati</taxon>
        <taxon>Actinomycetota</taxon>
        <taxon>Actinomycetes</taxon>
        <taxon>Propionibacteriales</taxon>
        <taxon>Propionibacteriaceae</taxon>
        <taxon>Arachnia</taxon>
    </lineage>
</organism>
<dbReference type="InterPro" id="IPR015943">
    <property type="entry name" value="WD40/YVTN_repeat-like_dom_sf"/>
</dbReference>
<feature type="compositionally biased region" description="Low complexity" evidence="1">
    <location>
        <begin position="266"/>
        <end position="291"/>
    </location>
</feature>
<feature type="chain" id="PRO_5046563008" description="WD40 repeat domain-containing protein" evidence="3">
    <location>
        <begin position="35"/>
        <end position="335"/>
    </location>
</feature>
<keyword evidence="3" id="KW-0732">Signal</keyword>
<dbReference type="Proteomes" id="UP000678513">
    <property type="component" value="Chromosome"/>
</dbReference>
<gene>
    <name evidence="4" type="ORF">J5A65_11150</name>
</gene>